<evidence type="ECO:0000313" key="7">
    <source>
        <dbReference type="Proteomes" id="UP000317730"/>
    </source>
</evidence>
<dbReference type="Pfam" id="PF01041">
    <property type="entry name" value="DegT_DnrJ_EryC1"/>
    <property type="match status" value="1"/>
</dbReference>
<evidence type="ECO:0000313" key="6">
    <source>
        <dbReference type="EMBL" id="GEB85226.1"/>
    </source>
</evidence>
<dbReference type="Gene3D" id="3.40.640.10">
    <property type="entry name" value="Type I PLP-dependent aspartate aminotransferase-like (Major domain)"/>
    <property type="match status" value="1"/>
</dbReference>
<dbReference type="OrthoDB" id="9768668at2"/>
<dbReference type="GO" id="GO:0000271">
    <property type="term" value="P:polysaccharide biosynthetic process"/>
    <property type="evidence" value="ECO:0007669"/>
    <property type="project" value="TreeGrafter"/>
</dbReference>
<organism evidence="6 7">
    <name type="scientific">Acetobacter peroxydans</name>
    <dbReference type="NCBI Taxonomy" id="104098"/>
    <lineage>
        <taxon>Bacteria</taxon>
        <taxon>Pseudomonadati</taxon>
        <taxon>Pseudomonadota</taxon>
        <taxon>Alphaproteobacteria</taxon>
        <taxon>Acetobacterales</taxon>
        <taxon>Acetobacteraceae</taxon>
        <taxon>Acetobacter</taxon>
    </lineage>
</organism>
<evidence type="ECO:0000256" key="4">
    <source>
        <dbReference type="PIRSR" id="PIRSR000390-2"/>
    </source>
</evidence>
<proteinExistence type="inferred from homology"/>
<keyword evidence="6" id="KW-0808">Transferase</keyword>
<sequence length="364" mass="40385">MIKFLNLKEINLRHRDELMQAMADVLDSGFYVRGQQYKAFCEEFAAYCGTDHAVGVANGLDALEVAIQALDLPPDSEIIVPANTYIASVLAISNCGFTPVLVEPDEKTYNLDPEKLAQALTPKTKAILVVHLYGRAADMVAINAFAKKNDLFVIEDCAQAHGAEIDGRRVGNWSDIAAFSFYPGKNLGALGDGGAIATNNPEFARKISSLSNYGSFQKYVNEVKGRNSRLDELQAAILRVKLKYLDEDNEKRRIIAETYAKKISNPLITIPQLPDNRLSAVWHLYVIRTPEREALQSHLDQAGIQTLCHYPIPPHQQKAYAELLHLSLPLTESIHQEVLSLPMDPTMTHEDVESVVDAVNAFKI</sequence>
<protein>
    <submittedName>
        <fullName evidence="6">Aminotransferase</fullName>
    </submittedName>
</protein>
<comment type="similarity">
    <text evidence="2 5">Belongs to the DegT/DnrJ/EryC1 family.</text>
</comment>
<dbReference type="Proteomes" id="UP000317730">
    <property type="component" value="Unassembled WGS sequence"/>
</dbReference>
<dbReference type="AlphaFoldDB" id="A0A4Y3TS62"/>
<dbReference type="InterPro" id="IPR015424">
    <property type="entry name" value="PyrdxlP-dep_Trfase"/>
</dbReference>
<dbReference type="PIRSF" id="PIRSF000390">
    <property type="entry name" value="PLP_StrS"/>
    <property type="match status" value="1"/>
</dbReference>
<evidence type="ECO:0000256" key="5">
    <source>
        <dbReference type="RuleBase" id="RU004508"/>
    </source>
</evidence>
<keyword evidence="1 4" id="KW-0663">Pyridoxal phosphate</keyword>
<dbReference type="PANTHER" id="PTHR30244">
    <property type="entry name" value="TRANSAMINASE"/>
    <property type="match status" value="1"/>
</dbReference>
<comment type="caution">
    <text evidence="6">The sequence shown here is derived from an EMBL/GenBank/DDBJ whole genome shotgun (WGS) entry which is preliminary data.</text>
</comment>
<dbReference type="EMBL" id="BJMV01000004">
    <property type="protein sequence ID" value="GEB85226.1"/>
    <property type="molecule type" value="Genomic_DNA"/>
</dbReference>
<dbReference type="CDD" id="cd00616">
    <property type="entry name" value="AHBA_syn"/>
    <property type="match status" value="1"/>
</dbReference>
<dbReference type="InterPro" id="IPR000653">
    <property type="entry name" value="DegT/StrS_aminotransferase"/>
</dbReference>
<name>A0A4Y3TS62_9PROT</name>
<evidence type="ECO:0000256" key="3">
    <source>
        <dbReference type="PIRSR" id="PIRSR000390-1"/>
    </source>
</evidence>
<keyword evidence="6" id="KW-0032">Aminotransferase</keyword>
<dbReference type="GO" id="GO:0030170">
    <property type="term" value="F:pyridoxal phosphate binding"/>
    <property type="evidence" value="ECO:0007669"/>
    <property type="project" value="TreeGrafter"/>
</dbReference>
<gene>
    <name evidence="6" type="ORF">APE01nite_10230</name>
</gene>
<feature type="active site" description="Proton acceptor" evidence="3">
    <location>
        <position position="185"/>
    </location>
</feature>
<reference evidence="6 7" key="1">
    <citation type="submission" date="2019-06" db="EMBL/GenBank/DDBJ databases">
        <title>Whole genome shotgun sequence of Acetobacter peroxydans NBRC 13755.</title>
        <authorList>
            <person name="Hosoyama A."/>
            <person name="Uohara A."/>
            <person name="Ohji S."/>
            <person name="Ichikawa N."/>
        </authorList>
    </citation>
    <scope>NUCLEOTIDE SEQUENCE [LARGE SCALE GENOMIC DNA]</scope>
    <source>
        <strain evidence="6 7">NBRC 13755</strain>
    </source>
</reference>
<dbReference type="InterPro" id="IPR015421">
    <property type="entry name" value="PyrdxlP-dep_Trfase_major"/>
</dbReference>
<keyword evidence="7" id="KW-1185">Reference proteome</keyword>
<evidence type="ECO:0000256" key="1">
    <source>
        <dbReference type="ARBA" id="ARBA00022898"/>
    </source>
</evidence>
<feature type="modified residue" description="N6-(pyridoxal phosphate)lysine" evidence="4">
    <location>
        <position position="185"/>
    </location>
</feature>
<dbReference type="InterPro" id="IPR015422">
    <property type="entry name" value="PyrdxlP-dep_Trfase_small"/>
</dbReference>
<evidence type="ECO:0000256" key="2">
    <source>
        <dbReference type="ARBA" id="ARBA00037999"/>
    </source>
</evidence>
<dbReference type="GO" id="GO:0008483">
    <property type="term" value="F:transaminase activity"/>
    <property type="evidence" value="ECO:0007669"/>
    <property type="project" value="UniProtKB-KW"/>
</dbReference>
<dbReference type="PANTHER" id="PTHR30244:SF36">
    <property type="entry name" value="3-OXO-GLUCOSE-6-PHOSPHATE:GLUTAMATE AMINOTRANSFERASE"/>
    <property type="match status" value="1"/>
</dbReference>
<dbReference type="SUPFAM" id="SSF53383">
    <property type="entry name" value="PLP-dependent transferases"/>
    <property type="match status" value="1"/>
</dbReference>
<dbReference type="Gene3D" id="3.90.1150.10">
    <property type="entry name" value="Aspartate Aminotransferase, domain 1"/>
    <property type="match status" value="1"/>
</dbReference>
<accession>A0A4Y3TS62</accession>